<comment type="caution">
    <text evidence="2">The sequence shown here is derived from an EMBL/GenBank/DDBJ whole genome shotgun (WGS) entry which is preliminary data.</text>
</comment>
<accession>A0ABQ3YTT6</accession>
<dbReference type="Gene3D" id="2.40.10.120">
    <property type="match status" value="1"/>
</dbReference>
<feature type="domain" description="vWA-MoxR associated protein C-terminal" evidence="1">
    <location>
        <begin position="365"/>
        <end position="609"/>
    </location>
</feature>
<proteinExistence type="predicted"/>
<evidence type="ECO:0000313" key="3">
    <source>
        <dbReference type="Proteomes" id="UP000637628"/>
    </source>
</evidence>
<dbReference type="InterPro" id="IPR009003">
    <property type="entry name" value="Peptidase_S1_PA"/>
</dbReference>
<dbReference type="Pfam" id="PF13365">
    <property type="entry name" value="Trypsin_2"/>
    <property type="match status" value="1"/>
</dbReference>
<name>A0ABQ3YTT6_9ACTN</name>
<protein>
    <recommendedName>
        <fullName evidence="1">vWA-MoxR associated protein C-terminal domain-containing protein</fullName>
    </recommendedName>
</protein>
<keyword evidence="3" id="KW-1185">Reference proteome</keyword>
<gene>
    <name evidence="2" type="ORF">Adu01nite_23230</name>
</gene>
<dbReference type="RefSeq" id="WP_203726567.1">
    <property type="nucleotide sequence ID" value="NZ_BAAATX010000003.1"/>
</dbReference>
<organism evidence="2 3">
    <name type="scientific">Paractinoplanes durhamensis</name>
    <dbReference type="NCBI Taxonomy" id="113563"/>
    <lineage>
        <taxon>Bacteria</taxon>
        <taxon>Bacillati</taxon>
        <taxon>Actinomycetota</taxon>
        <taxon>Actinomycetes</taxon>
        <taxon>Micromonosporales</taxon>
        <taxon>Micromonosporaceae</taxon>
        <taxon>Paractinoplanes</taxon>
    </lineage>
</organism>
<sequence>MSAATTVPHHVLGLLTECVVQVVGTTDTGSGVLIAPGFVLTCAHVVRSDPAVTVKWHGNSYAGSKVVFASQAPSRRTKVWGYPDLAIVAVDIPNHPCAKLDFRTPRLDDPLHAQGFADKYDQGWAIDSATPRYDGTSGGFWQVAVGEFARGMSGGPVLNVRTGGVCALVKTSRQPGAAQGGLLAPIHGLRQADRDLYQAVVRGHDRYHADGSRPWSRHLDALIDDEPTGRHHRKRWELTPAEERILRGVLAGMPAAGDHAARFESAGPSPAPQDHRPLLDHGDVVTELAELMPGDGLPYVLRFAAALVAASAPGTADDLYRWLLLSAGAMQRSEEMLSFLQSPERPPDVESVMIRLRPSGHDCTKYDLTVWNRHASGTVVARITDPQAKPFEEVKQRIFEILPEQIDALAHAPGGSPSDLPVMIEFFLPVELMDETFEAWTPWPEQWSRLGRRHPTVVRDLRRTTGALRVGDWERRFRSLQGDRVGSVLEVVGCDDEIDHESMEGRLQLRGNLAVLALGSSPLRSGTGPALDVGLYSGVPVLIWRRASCTGTDGPECPGRHFLDDLRRELADVHGSDLPRRVWALRNEAAGRRDDTHCGAQLVLLWDDPNRRPPHDRMIDPEETRLDV</sequence>
<dbReference type="Proteomes" id="UP000637628">
    <property type="component" value="Unassembled WGS sequence"/>
</dbReference>
<dbReference type="SUPFAM" id="SSF50494">
    <property type="entry name" value="Trypsin-like serine proteases"/>
    <property type="match status" value="1"/>
</dbReference>
<dbReference type="EMBL" id="BOML01000019">
    <property type="protein sequence ID" value="GIE00973.1"/>
    <property type="molecule type" value="Genomic_DNA"/>
</dbReference>
<dbReference type="Pfam" id="PF20028">
    <property type="entry name" value="VMAP-C"/>
    <property type="match status" value="1"/>
</dbReference>
<evidence type="ECO:0000313" key="2">
    <source>
        <dbReference type="EMBL" id="GIE00973.1"/>
    </source>
</evidence>
<dbReference type="InterPro" id="IPR045450">
    <property type="entry name" value="VMAP_C"/>
</dbReference>
<reference evidence="2 3" key="1">
    <citation type="submission" date="2021-01" db="EMBL/GenBank/DDBJ databases">
        <title>Whole genome shotgun sequence of Actinoplanes durhamensis NBRC 14914.</title>
        <authorList>
            <person name="Komaki H."/>
            <person name="Tamura T."/>
        </authorList>
    </citation>
    <scope>NUCLEOTIDE SEQUENCE [LARGE SCALE GENOMIC DNA]</scope>
    <source>
        <strain evidence="2 3">NBRC 14914</strain>
    </source>
</reference>
<evidence type="ECO:0000259" key="1">
    <source>
        <dbReference type="Pfam" id="PF20028"/>
    </source>
</evidence>